<dbReference type="InterPro" id="IPR007372">
    <property type="entry name" value="Lipid/polyisoprenoid-bd_YceI"/>
</dbReference>
<name>A0A2N3L1S7_9PROT</name>
<accession>A0A2N3L1S7</accession>
<evidence type="ECO:0000313" key="3">
    <source>
        <dbReference type="EMBL" id="PKR56752.1"/>
    </source>
</evidence>
<dbReference type="SUPFAM" id="SSF101874">
    <property type="entry name" value="YceI-like"/>
    <property type="match status" value="1"/>
</dbReference>
<feature type="signal peptide" evidence="1">
    <location>
        <begin position="1"/>
        <end position="27"/>
    </location>
</feature>
<evidence type="ECO:0000259" key="2">
    <source>
        <dbReference type="SMART" id="SM00867"/>
    </source>
</evidence>
<dbReference type="Pfam" id="PF04264">
    <property type="entry name" value="YceI"/>
    <property type="match status" value="1"/>
</dbReference>
<keyword evidence="1" id="KW-0732">Signal</keyword>
<dbReference type="RefSeq" id="WP_101304571.1">
    <property type="nucleotide sequence ID" value="NZ_NXGX01000009.1"/>
</dbReference>
<evidence type="ECO:0000256" key="1">
    <source>
        <dbReference type="SAM" id="SignalP"/>
    </source>
</evidence>
<organism evidence="3 4">
    <name type="scientific">Thalassospira lohafexi</name>
    <dbReference type="NCBI Taxonomy" id="744227"/>
    <lineage>
        <taxon>Bacteria</taxon>
        <taxon>Pseudomonadati</taxon>
        <taxon>Pseudomonadota</taxon>
        <taxon>Alphaproteobacteria</taxon>
        <taxon>Rhodospirillales</taxon>
        <taxon>Thalassospiraceae</taxon>
        <taxon>Thalassospira</taxon>
    </lineage>
</organism>
<dbReference type="InterPro" id="IPR036761">
    <property type="entry name" value="TTHA0802/YceI-like_sf"/>
</dbReference>
<dbReference type="Proteomes" id="UP000233332">
    <property type="component" value="Unassembled WGS sequence"/>
</dbReference>
<dbReference type="PANTHER" id="PTHR34406:SF1">
    <property type="entry name" value="PROTEIN YCEI"/>
    <property type="match status" value="1"/>
</dbReference>
<keyword evidence="4" id="KW-1185">Reference proteome</keyword>
<proteinExistence type="predicted"/>
<feature type="domain" description="Lipid/polyisoprenoid-binding YceI-like" evidence="2">
    <location>
        <begin position="30"/>
        <end position="194"/>
    </location>
</feature>
<gene>
    <name evidence="3" type="ORF">COO92_19055</name>
</gene>
<reference evidence="3 4" key="1">
    <citation type="submission" date="2017-09" db="EMBL/GenBank/DDBJ databases">
        <title>Biodiversity and function of Thalassospira species in the particle-attached aromatic-hydrocarbon-degrading consortia from the surface seawater of the China South Sea.</title>
        <authorList>
            <person name="Dong C."/>
            <person name="Lai Q."/>
            <person name="Shao Z."/>
        </authorList>
    </citation>
    <scope>NUCLEOTIDE SEQUENCE [LARGE SCALE GENOMIC DNA]</scope>
    <source>
        <strain evidence="3 4">139Z-12</strain>
    </source>
</reference>
<dbReference type="PANTHER" id="PTHR34406">
    <property type="entry name" value="PROTEIN YCEI"/>
    <property type="match status" value="1"/>
</dbReference>
<protein>
    <submittedName>
        <fullName evidence="3">Polyisoprenoid-binding protein</fullName>
    </submittedName>
</protein>
<dbReference type="Gene3D" id="2.40.128.110">
    <property type="entry name" value="Lipid/polyisoprenoid-binding, YceI-like"/>
    <property type="match status" value="1"/>
</dbReference>
<sequence length="197" mass="20760">MFNSIKKAGLALTIAAGLSGAAFSAQAADTYKMDPTHTSVIFIVNHLGFSNYQGRFGGASGELTLDRDDLAASSAVITLDLTKIDSGVEALDTHMKSADFFDVENHPTATFTSTSVEVTGDNTAKITGDLSFLGQSKPLVLDVTLTGEGDHPMTGDQVLGFAATGTVTRTDYGMEYLVPAVSPEVNLQISSEFLKQK</sequence>
<evidence type="ECO:0000313" key="4">
    <source>
        <dbReference type="Proteomes" id="UP000233332"/>
    </source>
</evidence>
<feature type="chain" id="PRO_5014645511" evidence="1">
    <location>
        <begin position="28"/>
        <end position="197"/>
    </location>
</feature>
<dbReference type="AlphaFoldDB" id="A0A2N3L1S7"/>
<comment type="caution">
    <text evidence="3">The sequence shown here is derived from an EMBL/GenBank/DDBJ whole genome shotgun (WGS) entry which is preliminary data.</text>
</comment>
<dbReference type="EMBL" id="NXGX01000009">
    <property type="protein sequence ID" value="PKR56752.1"/>
    <property type="molecule type" value="Genomic_DNA"/>
</dbReference>
<dbReference type="SMART" id="SM00867">
    <property type="entry name" value="YceI"/>
    <property type="match status" value="1"/>
</dbReference>